<accession>A0A6M3K2E3</accession>
<keyword evidence="1" id="KW-0175">Coiled coil</keyword>
<reference evidence="3" key="1">
    <citation type="submission" date="2020-03" db="EMBL/GenBank/DDBJ databases">
        <title>The deep terrestrial virosphere.</title>
        <authorList>
            <person name="Holmfeldt K."/>
            <person name="Nilsson E."/>
            <person name="Simone D."/>
            <person name="Lopez-Fernandez M."/>
            <person name="Wu X."/>
            <person name="de Brujin I."/>
            <person name="Lundin D."/>
            <person name="Andersson A."/>
            <person name="Bertilsson S."/>
            <person name="Dopson M."/>
        </authorList>
    </citation>
    <scope>NUCLEOTIDE SEQUENCE</scope>
    <source>
        <strain evidence="3">MM415A01534</strain>
    </source>
</reference>
<evidence type="ECO:0000256" key="1">
    <source>
        <dbReference type="SAM" id="Coils"/>
    </source>
</evidence>
<feature type="region of interest" description="Disordered" evidence="2">
    <location>
        <begin position="272"/>
        <end position="328"/>
    </location>
</feature>
<dbReference type="Pfam" id="PF18897">
    <property type="entry name" value="Gp3-like"/>
    <property type="match status" value="1"/>
</dbReference>
<evidence type="ECO:0000256" key="2">
    <source>
        <dbReference type="SAM" id="MobiDB-lite"/>
    </source>
</evidence>
<feature type="coiled-coil region" evidence="1">
    <location>
        <begin position="245"/>
        <end position="272"/>
    </location>
</feature>
<dbReference type="AlphaFoldDB" id="A0A6M3K2E3"/>
<evidence type="ECO:0000313" key="3">
    <source>
        <dbReference type="EMBL" id="QJA76294.1"/>
    </source>
</evidence>
<feature type="compositionally biased region" description="Basic and acidic residues" evidence="2">
    <location>
        <begin position="292"/>
        <end position="310"/>
    </location>
</feature>
<organism evidence="3">
    <name type="scientific">viral metagenome</name>
    <dbReference type="NCBI Taxonomy" id="1070528"/>
    <lineage>
        <taxon>unclassified sequences</taxon>
        <taxon>metagenomes</taxon>
        <taxon>organismal metagenomes</taxon>
    </lineage>
</organism>
<gene>
    <name evidence="3" type="ORF">MM415A01534_0009</name>
</gene>
<feature type="compositionally biased region" description="Low complexity" evidence="2">
    <location>
        <begin position="312"/>
        <end position="321"/>
    </location>
</feature>
<name>A0A6M3K2E3_9ZZZZ</name>
<protein>
    <submittedName>
        <fullName evidence="3">Uncharacterized protein</fullName>
    </submittedName>
</protein>
<sequence>MIKNLTISLPEYGKIKAGTLGEEAVSSQGKKFRLPKKLNHFVITTTARDEEGNLVLDTDLMEILKKSGNATIDADGNLTGIPIRLLYNNIDINFFTRYAAYVGGKCVCAGDGIKATTRDGRVKDCPCQQLDPTYQGKDKCKATGRLICVIEGSTVVGACHILRTTSINTVKSILGSLAFIQTAASGMLAFLPLHLILKPKTVTIPTTGQLTTVYVSSIIYRGSIENLRRDALGMAKDKVQYLLEMDSVEASAREVLEKLEESEQEQLEINQEFYPDTIDVTPSEQDPAGQKPEPEKEPETKPEPKAETKSSAEPPAEQPEPMVTKDQKREILALKNALKITDQALWQKMLEPYGVKSANFLTESQAAKFIAALKVDAPPF</sequence>
<dbReference type="EMBL" id="MT142216">
    <property type="protein sequence ID" value="QJA76294.1"/>
    <property type="molecule type" value="Genomic_DNA"/>
</dbReference>
<proteinExistence type="predicted"/>
<dbReference type="InterPro" id="IPR043991">
    <property type="entry name" value="Gp3-like"/>
</dbReference>